<organism evidence="1 2">
    <name type="scientific">Marinobacter antarcticus</name>
    <dbReference type="NCBI Taxonomy" id="564117"/>
    <lineage>
        <taxon>Bacteria</taxon>
        <taxon>Pseudomonadati</taxon>
        <taxon>Pseudomonadota</taxon>
        <taxon>Gammaproteobacteria</taxon>
        <taxon>Pseudomonadales</taxon>
        <taxon>Marinobacteraceae</taxon>
        <taxon>Marinobacter</taxon>
    </lineage>
</organism>
<proteinExistence type="predicted"/>
<name>A0A1M6TYN0_9GAMM</name>
<sequence>MEINVSELSFEYRYYCQPVLFKALILCVNAHSVSYIFELCFETKRESMETNFRSLGKSTTVLKPSVETG</sequence>
<evidence type="ECO:0000313" key="2">
    <source>
        <dbReference type="Proteomes" id="UP000184497"/>
    </source>
</evidence>
<gene>
    <name evidence="1" type="ORF">SAMN05216369_2491</name>
</gene>
<protein>
    <submittedName>
        <fullName evidence="1">Uncharacterized protein</fullName>
    </submittedName>
</protein>
<dbReference type="STRING" id="564117.SAMN05216369_2491"/>
<reference evidence="2" key="1">
    <citation type="submission" date="2016-11" db="EMBL/GenBank/DDBJ databases">
        <authorList>
            <person name="Varghese N."/>
            <person name="Submissions S."/>
        </authorList>
    </citation>
    <scope>NUCLEOTIDE SEQUENCE [LARGE SCALE GENOMIC DNA]</scope>
    <source>
        <strain evidence="2">CGMCC 1.10835</strain>
    </source>
</reference>
<keyword evidence="2" id="KW-1185">Reference proteome</keyword>
<dbReference type="EMBL" id="FRAQ01000002">
    <property type="protein sequence ID" value="SHK62056.1"/>
    <property type="molecule type" value="Genomic_DNA"/>
</dbReference>
<accession>A0A1M6TYN0</accession>
<evidence type="ECO:0000313" key="1">
    <source>
        <dbReference type="EMBL" id="SHK62056.1"/>
    </source>
</evidence>
<dbReference type="Proteomes" id="UP000184497">
    <property type="component" value="Unassembled WGS sequence"/>
</dbReference>
<dbReference type="AlphaFoldDB" id="A0A1M6TYN0"/>